<reference evidence="2 3" key="1">
    <citation type="journal article" date="2022" name="Front. Cell. Infect. Microbiol.">
        <title>The Genomes of Two Strains of Taenia crassiceps the Animal Model for the Study of Human Cysticercosis.</title>
        <authorList>
            <person name="Bobes R.J."/>
            <person name="Estrada K."/>
            <person name="Rios-Valencia D.G."/>
            <person name="Calderon-Gallegos A."/>
            <person name="de la Torre P."/>
            <person name="Carrero J.C."/>
            <person name="Sanchez-Flores A."/>
            <person name="Laclette J.P."/>
        </authorList>
    </citation>
    <scope>NUCLEOTIDE SEQUENCE [LARGE SCALE GENOMIC DNA]</scope>
    <source>
        <strain evidence="2">WFUcys</strain>
    </source>
</reference>
<evidence type="ECO:0000256" key="1">
    <source>
        <dbReference type="SAM" id="MobiDB-lite"/>
    </source>
</evidence>
<gene>
    <name evidence="2" type="ORF">TcWFU_002060</name>
</gene>
<keyword evidence="3" id="KW-1185">Reference proteome</keyword>
<name>A0ABR4Q941_9CEST</name>
<sequence length="80" mass="8446">MEYTDEAGGSEETDVTETSTAPTPPSASTPTTPVSMHMGVTIAARLHQGPRSLGPTLLEKAQGGRAVGIRELAKRRIRSE</sequence>
<evidence type="ECO:0000313" key="3">
    <source>
        <dbReference type="Proteomes" id="UP001651158"/>
    </source>
</evidence>
<feature type="region of interest" description="Disordered" evidence="1">
    <location>
        <begin position="1"/>
        <end position="35"/>
    </location>
</feature>
<proteinExistence type="predicted"/>
<evidence type="ECO:0000313" key="2">
    <source>
        <dbReference type="EMBL" id="KAL5106078.1"/>
    </source>
</evidence>
<dbReference type="Proteomes" id="UP001651158">
    <property type="component" value="Unassembled WGS sequence"/>
</dbReference>
<feature type="compositionally biased region" description="Acidic residues" evidence="1">
    <location>
        <begin position="1"/>
        <end position="15"/>
    </location>
</feature>
<dbReference type="EMBL" id="JAKROA010000006">
    <property type="protein sequence ID" value="KAL5106078.1"/>
    <property type="molecule type" value="Genomic_DNA"/>
</dbReference>
<organism evidence="2 3">
    <name type="scientific">Taenia crassiceps</name>
    <dbReference type="NCBI Taxonomy" id="6207"/>
    <lineage>
        <taxon>Eukaryota</taxon>
        <taxon>Metazoa</taxon>
        <taxon>Spiralia</taxon>
        <taxon>Lophotrochozoa</taxon>
        <taxon>Platyhelminthes</taxon>
        <taxon>Cestoda</taxon>
        <taxon>Eucestoda</taxon>
        <taxon>Cyclophyllidea</taxon>
        <taxon>Taeniidae</taxon>
        <taxon>Taenia</taxon>
    </lineage>
</organism>
<comment type="caution">
    <text evidence="2">The sequence shown here is derived from an EMBL/GenBank/DDBJ whole genome shotgun (WGS) entry which is preliminary data.</text>
</comment>
<accession>A0ABR4Q941</accession>
<protein>
    <submittedName>
        <fullName evidence="2">Uncharacterized protein</fullName>
    </submittedName>
</protein>